<dbReference type="PANTHER" id="PTHR43101:SF1">
    <property type="entry name" value="BETA-FRUCTOSIDASE"/>
    <property type="match status" value="1"/>
</dbReference>
<keyword evidence="5 8" id="KW-0378">Hydrolase</keyword>
<evidence type="ECO:0000256" key="10">
    <source>
        <dbReference type="SAM" id="MobiDB-lite"/>
    </source>
</evidence>
<dbReference type="GO" id="GO:0005975">
    <property type="term" value="P:carbohydrate metabolic process"/>
    <property type="evidence" value="ECO:0007669"/>
    <property type="project" value="InterPro"/>
</dbReference>
<dbReference type="Pfam" id="PF00251">
    <property type="entry name" value="Glyco_hydro_32N"/>
    <property type="match status" value="1"/>
</dbReference>
<dbReference type="InterPro" id="IPR051214">
    <property type="entry name" value="GH32_Enzymes"/>
</dbReference>
<dbReference type="InterPro" id="IPR013320">
    <property type="entry name" value="ConA-like_dom_sf"/>
</dbReference>
<feature type="signal peptide" evidence="11">
    <location>
        <begin position="1"/>
        <end position="22"/>
    </location>
</feature>
<dbReference type="GO" id="GO:0004564">
    <property type="term" value="F:beta-fructofuranosidase activity"/>
    <property type="evidence" value="ECO:0007669"/>
    <property type="project" value="UniProtKB-EC"/>
</dbReference>
<dbReference type="SUPFAM" id="SSF75005">
    <property type="entry name" value="Arabinanase/levansucrase/invertase"/>
    <property type="match status" value="1"/>
</dbReference>
<dbReference type="InterPro" id="IPR018053">
    <property type="entry name" value="Glyco_hydro_32_AS"/>
</dbReference>
<accession>A0A9D9GVI9</accession>
<reference evidence="14" key="1">
    <citation type="submission" date="2020-10" db="EMBL/GenBank/DDBJ databases">
        <authorList>
            <person name="Gilroy R."/>
        </authorList>
    </citation>
    <scope>NUCLEOTIDE SEQUENCE</scope>
    <source>
        <strain evidence="14">17113</strain>
    </source>
</reference>
<proteinExistence type="inferred from homology"/>
<dbReference type="Pfam" id="PF08244">
    <property type="entry name" value="Glyco_hydro_32C"/>
    <property type="match status" value="1"/>
</dbReference>
<dbReference type="Proteomes" id="UP000823634">
    <property type="component" value="Unassembled WGS sequence"/>
</dbReference>
<dbReference type="InterPro" id="IPR006232">
    <property type="entry name" value="Suc6P_hydrolase"/>
</dbReference>
<evidence type="ECO:0000256" key="9">
    <source>
        <dbReference type="RuleBase" id="RU365015"/>
    </source>
</evidence>
<dbReference type="PROSITE" id="PS00609">
    <property type="entry name" value="GLYCOSYL_HYDROL_F32"/>
    <property type="match status" value="1"/>
</dbReference>
<reference evidence="14" key="2">
    <citation type="journal article" date="2021" name="PeerJ">
        <title>Extensive microbial diversity within the chicken gut microbiome revealed by metagenomics and culture.</title>
        <authorList>
            <person name="Gilroy R."/>
            <person name="Ravi A."/>
            <person name="Getino M."/>
            <person name="Pursley I."/>
            <person name="Horton D.L."/>
            <person name="Alikhan N.F."/>
            <person name="Baker D."/>
            <person name="Gharbi K."/>
            <person name="Hall N."/>
            <person name="Watson M."/>
            <person name="Adriaenssens E.M."/>
            <person name="Foster-Nyarko E."/>
            <person name="Jarju S."/>
            <person name="Secka A."/>
            <person name="Antonio M."/>
            <person name="Oren A."/>
            <person name="Chaudhuri R.R."/>
            <person name="La Ragione R."/>
            <person name="Hildebrand F."/>
            <person name="Pallen M.J."/>
        </authorList>
    </citation>
    <scope>NUCLEOTIDE SEQUENCE</scope>
    <source>
        <strain evidence="14">17113</strain>
    </source>
</reference>
<comment type="caution">
    <text evidence="14">The sequence shown here is derived from an EMBL/GenBank/DDBJ whole genome shotgun (WGS) entry which is preliminary data.</text>
</comment>
<dbReference type="InterPro" id="IPR001362">
    <property type="entry name" value="Glyco_hydro_32"/>
</dbReference>
<feature type="domain" description="Glycosyl hydrolase family 32 N-terminal" evidence="12">
    <location>
        <begin position="230"/>
        <end position="533"/>
    </location>
</feature>
<keyword evidence="11" id="KW-0732">Signal</keyword>
<feature type="chain" id="PRO_5039107449" description="Sucrose-6-phosphate hydrolase" evidence="11">
    <location>
        <begin position="23"/>
        <end position="697"/>
    </location>
</feature>
<keyword evidence="9" id="KW-0119">Carbohydrate metabolism</keyword>
<evidence type="ECO:0000256" key="1">
    <source>
        <dbReference type="ARBA" id="ARBA00004914"/>
    </source>
</evidence>
<sequence>MNKTLPIASLGLLLLSCAPSQSQSPSFSSPSSSEQEDEANALAFANSDFESGTLANWESSGDAFSLTSVKTDSDKEKSIRHIEGDFYLDGYANDGDGATGSLLSPEFEVKGNGMLSLKLGGGANSDLCYVSILLNGEEIARKANDLFCEPYPLNRLYRQQIDLSDYLGEKVRLMVVDDDSASSGWNHLLVDDIRMNSTLPLDDGKYITDANAFQQKYIPSVPDKYRHKYHLMPFYGWMNDPNGFIYDGEKYHLFYQANPYDSVWGNMSWGHATSTDLLHWENDGIAITPDQSYDKNGCFSGGAAIVNGTIRLLYTSVGDANVQTQSVATSYDGVNFAKSSLNPVITSGMSMGSRITDFRDPYVFEEGGYYYALVGGKNQGEGGQLLLYRSFDFLSWDEVGVTYSSTLTGSGMFECPNLAFFDEKAVLLTSPQGVRDDDIASFQNVHSVTYQVGEIDLGSGVFANDYGADVMFEPDKGFDFYATQMVNNGQDNIMVAWMNHWSRSMPTSAYGWAGEVTLPRKLELRDGMLYQHPIDAVYGLFENTVQKSDITASSEEIDLQTPGDCLSFKASIDVSSLGEDGKAGFYMFKGEKEKTAIYYDAAKGMLVFDRRDSGIDITEADDDSQDGIRYAKVEPKDGIIELEVFLDVSSVEAFVNGGEFTMTGLVYPTQEDSRNISFYSEGGKATLLSYSCSQIAA</sequence>
<dbReference type="EC" id="3.2.1.26" evidence="3 8"/>
<name>A0A9D9GVI9_9FIRM</name>
<dbReference type="InterPro" id="IPR023296">
    <property type="entry name" value="Glyco_hydro_beta-prop_sf"/>
</dbReference>
<evidence type="ECO:0000259" key="13">
    <source>
        <dbReference type="Pfam" id="PF08244"/>
    </source>
</evidence>
<dbReference type="EMBL" id="JADINA010000019">
    <property type="protein sequence ID" value="MBO8426169.1"/>
    <property type="molecule type" value="Genomic_DNA"/>
</dbReference>
<feature type="compositionally biased region" description="Low complexity" evidence="10">
    <location>
        <begin position="19"/>
        <end position="33"/>
    </location>
</feature>
<dbReference type="PANTHER" id="PTHR43101">
    <property type="entry name" value="BETA-FRUCTOSIDASE"/>
    <property type="match status" value="1"/>
</dbReference>
<protein>
    <recommendedName>
        <fullName evidence="4 8">Sucrose-6-phosphate hydrolase</fullName>
        <ecNumber evidence="3 8">3.2.1.26</ecNumber>
    </recommendedName>
    <alternativeName>
        <fullName evidence="7 9">Invertase</fullName>
    </alternativeName>
</protein>
<dbReference type="SMART" id="SM00640">
    <property type="entry name" value="Glyco_32"/>
    <property type="match status" value="1"/>
</dbReference>
<dbReference type="Gene3D" id="2.60.120.560">
    <property type="entry name" value="Exo-inulinase, domain 1"/>
    <property type="match status" value="1"/>
</dbReference>
<comment type="subcellular location">
    <subcellularLocation>
        <location evidence="9">Cytoplasm</location>
    </subcellularLocation>
</comment>
<dbReference type="SUPFAM" id="SSF49899">
    <property type="entry name" value="Concanavalin A-like lectins/glucanases"/>
    <property type="match status" value="1"/>
</dbReference>
<evidence type="ECO:0000313" key="15">
    <source>
        <dbReference type="Proteomes" id="UP000823634"/>
    </source>
</evidence>
<dbReference type="Gene3D" id="2.115.10.20">
    <property type="entry name" value="Glycosyl hydrolase domain, family 43"/>
    <property type="match status" value="1"/>
</dbReference>
<evidence type="ECO:0000256" key="6">
    <source>
        <dbReference type="ARBA" id="ARBA00023295"/>
    </source>
</evidence>
<dbReference type="GO" id="GO:0005737">
    <property type="term" value="C:cytoplasm"/>
    <property type="evidence" value="ECO:0007669"/>
    <property type="project" value="UniProtKB-SubCell"/>
</dbReference>
<feature type="region of interest" description="Disordered" evidence="10">
    <location>
        <begin position="19"/>
        <end position="42"/>
    </location>
</feature>
<evidence type="ECO:0000313" key="14">
    <source>
        <dbReference type="EMBL" id="MBO8426169.1"/>
    </source>
</evidence>
<evidence type="ECO:0000256" key="4">
    <source>
        <dbReference type="ARBA" id="ARBA00019623"/>
    </source>
</evidence>
<organism evidence="14 15">
    <name type="scientific">Candidatus Alloenteromonas pullistercoris</name>
    <dbReference type="NCBI Taxonomy" id="2840785"/>
    <lineage>
        <taxon>Bacteria</taxon>
        <taxon>Bacillati</taxon>
        <taxon>Bacillota</taxon>
        <taxon>Bacillota incertae sedis</taxon>
        <taxon>Candidatus Alloenteromonas</taxon>
    </lineage>
</organism>
<dbReference type="PROSITE" id="PS51257">
    <property type="entry name" value="PROKAR_LIPOPROTEIN"/>
    <property type="match status" value="1"/>
</dbReference>
<comment type="similarity">
    <text evidence="2 8">Belongs to the glycosyl hydrolase 32 family.</text>
</comment>
<comment type="function">
    <text evidence="9">Enables the bacterium to metabolize sucrose as a sole carbon source.</text>
</comment>
<evidence type="ECO:0000256" key="2">
    <source>
        <dbReference type="ARBA" id="ARBA00009902"/>
    </source>
</evidence>
<evidence type="ECO:0000256" key="11">
    <source>
        <dbReference type="SAM" id="SignalP"/>
    </source>
</evidence>
<gene>
    <name evidence="14" type="ORF">IAC61_02465</name>
</gene>
<dbReference type="NCBIfam" id="TIGR01322">
    <property type="entry name" value="scrB_fam"/>
    <property type="match status" value="1"/>
</dbReference>
<dbReference type="CDD" id="cd08996">
    <property type="entry name" value="GH32_FFase"/>
    <property type="match status" value="1"/>
</dbReference>
<keyword evidence="6 8" id="KW-0326">Glycosidase</keyword>
<comment type="pathway">
    <text evidence="1 9">Glycan biosynthesis; sucrose metabolism.</text>
</comment>
<comment type="catalytic activity">
    <reaction evidence="8">
        <text>Hydrolysis of terminal non-reducing beta-D-fructofuranoside residues in beta-D-fructofuranosides.</text>
        <dbReference type="EC" id="3.2.1.26"/>
    </reaction>
</comment>
<dbReference type="InterPro" id="IPR013189">
    <property type="entry name" value="Glyco_hydro_32_C"/>
</dbReference>
<evidence type="ECO:0000256" key="7">
    <source>
        <dbReference type="ARBA" id="ARBA00033367"/>
    </source>
</evidence>
<evidence type="ECO:0000259" key="12">
    <source>
        <dbReference type="Pfam" id="PF00251"/>
    </source>
</evidence>
<dbReference type="AlphaFoldDB" id="A0A9D9GVI9"/>
<feature type="domain" description="Glycosyl hydrolase family 32 C-terminal" evidence="13">
    <location>
        <begin position="542"/>
        <end position="690"/>
    </location>
</feature>
<dbReference type="InterPro" id="IPR013148">
    <property type="entry name" value="Glyco_hydro_32_N"/>
</dbReference>
<evidence type="ECO:0000256" key="3">
    <source>
        <dbReference type="ARBA" id="ARBA00012758"/>
    </source>
</evidence>
<evidence type="ECO:0000256" key="5">
    <source>
        <dbReference type="ARBA" id="ARBA00022801"/>
    </source>
</evidence>
<evidence type="ECO:0000256" key="8">
    <source>
        <dbReference type="RuleBase" id="RU362110"/>
    </source>
</evidence>
<keyword evidence="9" id="KW-0963">Cytoplasm</keyword>